<dbReference type="Proteomes" id="UP000696485">
    <property type="component" value="Unassembled WGS sequence"/>
</dbReference>
<reference evidence="13" key="1">
    <citation type="journal article" date="2020" name="Fungal Divers.">
        <title>Resolving the Mortierellaceae phylogeny through synthesis of multi-gene phylogenetics and phylogenomics.</title>
        <authorList>
            <person name="Vandepol N."/>
            <person name="Liber J."/>
            <person name="Desiro A."/>
            <person name="Na H."/>
            <person name="Kennedy M."/>
            <person name="Barry K."/>
            <person name="Grigoriev I.V."/>
            <person name="Miller A.N."/>
            <person name="O'Donnell K."/>
            <person name="Stajich J.E."/>
            <person name="Bonito G."/>
        </authorList>
    </citation>
    <scope>NUCLEOTIDE SEQUENCE</scope>
    <source>
        <strain evidence="13">NVP1</strain>
    </source>
</reference>
<keyword evidence="5" id="KW-0862">Zinc</keyword>
<feature type="region of interest" description="Disordered" evidence="10">
    <location>
        <begin position="621"/>
        <end position="648"/>
    </location>
</feature>
<dbReference type="GO" id="GO:0008270">
    <property type="term" value="F:zinc ion binding"/>
    <property type="evidence" value="ECO:0007669"/>
    <property type="project" value="UniProtKB-KW"/>
</dbReference>
<feature type="domain" description="Rrn7/TAF1B N-terminal cyclin" evidence="11">
    <location>
        <begin position="80"/>
        <end position="160"/>
    </location>
</feature>
<evidence type="ECO:0000256" key="7">
    <source>
        <dbReference type="ARBA" id="ARBA00023125"/>
    </source>
</evidence>
<keyword evidence="3" id="KW-0479">Metal-binding</keyword>
<sequence>MVKKICPQCRSKRFTKNSTGSYVCESGHVYAGYQEEEGEFDATMGTARYRRMKGPKRKRKDPLVGQLVGFEDEKATLQAVQLVLRHQLWWLVHEKGFPKEIQAVAREYWAACLMNFRKYQDHDLGLLQPTTKGQESTPETDAQDPDAKSIAGKKSHKKTRDGLDSMAEFQEPDSDTSSEDENSDNQDDLEGEGKYGEDTASPTQAQARKNLKTPRKIYTRTSGDRYVTQFDAGRPSLDLAVSICYLASVHLKLPVIIGDFYRQVKLHLCERCELTRKWIMTRQMPYFNTTSILPPNMTRIMGFSTNAALRLKNPQTIEFLNTAVFGTSLSLEKGPCKIVSPEPNTSALVFRFIHELMLPVELYPCAMRLFTVLYQEYDPKTFMGDRRLLLRLHCNKSVLHPLRVVSIVIVLAKLVFGLDGKKRLERDPKSWINTLPKEQSWMRLLDIFDRLQAQVTIPTALGEMEDIARVNSDLYGEFCKSSLLSVPEESYQSLLRPFAATEYSRKEQHLDGSGERKVPGIDAFIRHLYMTVPPPQDAVGRNDPSSPPPLAPGEGYVYYIPDPSDTYLGHYGRLLGHVGNMMATSVAEIERNVQIVEEFLFTNINKPAKVASVNSLYTDTPKISKKKKKLPKSPEPLRQEYATPSSGP</sequence>
<feature type="compositionally biased region" description="Acidic residues" evidence="10">
    <location>
        <begin position="170"/>
        <end position="190"/>
    </location>
</feature>
<dbReference type="PANTHER" id="PTHR31576:SF2">
    <property type="entry name" value="TATA BOX-BINDING PROTEIN-ASSOCIATED FACTOR RNA POLYMERASE I SUBUNIT B"/>
    <property type="match status" value="1"/>
</dbReference>
<comment type="subcellular location">
    <subcellularLocation>
        <location evidence="1">Nucleus</location>
        <location evidence="1">Nucleolus</location>
    </subcellularLocation>
</comment>
<keyword evidence="4" id="KW-0863">Zinc-finger</keyword>
<keyword evidence="7" id="KW-0238">DNA-binding</keyword>
<evidence type="ECO:0000313" key="14">
    <source>
        <dbReference type="Proteomes" id="UP000696485"/>
    </source>
</evidence>
<keyword evidence="8" id="KW-0804">Transcription</keyword>
<keyword evidence="14" id="KW-1185">Reference proteome</keyword>
<evidence type="ECO:0000256" key="5">
    <source>
        <dbReference type="ARBA" id="ARBA00022833"/>
    </source>
</evidence>
<evidence type="ECO:0000256" key="2">
    <source>
        <dbReference type="ARBA" id="ARBA00006899"/>
    </source>
</evidence>
<dbReference type="GO" id="GO:0042790">
    <property type="term" value="P:nucleolar large rRNA transcription by RNA polymerase I"/>
    <property type="evidence" value="ECO:0007669"/>
    <property type="project" value="TreeGrafter"/>
</dbReference>
<dbReference type="GO" id="GO:0070860">
    <property type="term" value="C:RNA polymerase I core factor complex"/>
    <property type="evidence" value="ECO:0007669"/>
    <property type="project" value="InterPro"/>
</dbReference>
<evidence type="ECO:0000259" key="11">
    <source>
        <dbReference type="Pfam" id="PF20644"/>
    </source>
</evidence>
<dbReference type="GO" id="GO:0001164">
    <property type="term" value="F:RNA polymerase I core promoter sequence-specific DNA binding"/>
    <property type="evidence" value="ECO:0007669"/>
    <property type="project" value="InterPro"/>
</dbReference>
<comment type="similarity">
    <text evidence="2">Belongs to the RRN7/TAF1B family.</text>
</comment>
<evidence type="ECO:0000256" key="10">
    <source>
        <dbReference type="SAM" id="MobiDB-lite"/>
    </source>
</evidence>
<dbReference type="AlphaFoldDB" id="A0A9P5VHG6"/>
<keyword evidence="9" id="KW-0539">Nucleus</keyword>
<keyword evidence="6" id="KW-0805">Transcription regulation</keyword>
<protein>
    <submittedName>
        <fullName evidence="13">Pol I core factor CF</fullName>
    </submittedName>
</protein>
<dbReference type="InterPro" id="IPR048540">
    <property type="entry name" value="Rrn7_cyclin_N"/>
</dbReference>
<accession>A0A9P5VHG6</accession>
<evidence type="ECO:0000256" key="3">
    <source>
        <dbReference type="ARBA" id="ARBA00022723"/>
    </source>
</evidence>
<evidence type="ECO:0000259" key="12">
    <source>
        <dbReference type="Pfam" id="PF20645"/>
    </source>
</evidence>
<evidence type="ECO:0000256" key="1">
    <source>
        <dbReference type="ARBA" id="ARBA00004604"/>
    </source>
</evidence>
<feature type="region of interest" description="Disordered" evidence="10">
    <location>
        <begin position="127"/>
        <end position="216"/>
    </location>
</feature>
<name>A0A9P5VHG6_9FUNG</name>
<evidence type="ECO:0000256" key="4">
    <source>
        <dbReference type="ARBA" id="ARBA00022771"/>
    </source>
</evidence>
<evidence type="ECO:0000256" key="9">
    <source>
        <dbReference type="ARBA" id="ARBA00023242"/>
    </source>
</evidence>
<proteinExistence type="inferred from homology"/>
<dbReference type="Pfam" id="PF20644">
    <property type="entry name" value="Rrn7_cyclin_N"/>
    <property type="match status" value="1"/>
</dbReference>
<evidence type="ECO:0000313" key="13">
    <source>
        <dbReference type="EMBL" id="KAF9324232.1"/>
    </source>
</evidence>
<dbReference type="EMBL" id="JAAAUY010001126">
    <property type="protein sequence ID" value="KAF9324232.1"/>
    <property type="molecule type" value="Genomic_DNA"/>
</dbReference>
<evidence type="ECO:0000256" key="8">
    <source>
        <dbReference type="ARBA" id="ARBA00023163"/>
    </source>
</evidence>
<organism evidence="13 14">
    <name type="scientific">Podila minutissima</name>
    <dbReference type="NCBI Taxonomy" id="64525"/>
    <lineage>
        <taxon>Eukaryota</taxon>
        <taxon>Fungi</taxon>
        <taxon>Fungi incertae sedis</taxon>
        <taxon>Mucoromycota</taxon>
        <taxon>Mortierellomycotina</taxon>
        <taxon>Mortierellomycetes</taxon>
        <taxon>Mortierellales</taxon>
        <taxon>Mortierellaceae</taxon>
        <taxon>Podila</taxon>
    </lineage>
</organism>
<dbReference type="InterPro" id="IPR048538">
    <property type="entry name" value="Rrn7_cyclin_C"/>
</dbReference>
<dbReference type="InterPro" id="IPR033599">
    <property type="entry name" value="TAF1B/Rrn7"/>
</dbReference>
<comment type="caution">
    <text evidence="13">The sequence shown here is derived from an EMBL/GenBank/DDBJ whole genome shotgun (WGS) entry which is preliminary data.</text>
</comment>
<dbReference type="Pfam" id="PF20645">
    <property type="entry name" value="Rrn7_cyclin_C"/>
    <property type="match status" value="1"/>
</dbReference>
<feature type="compositionally biased region" description="Polar residues" evidence="10">
    <location>
        <begin position="128"/>
        <end position="140"/>
    </location>
</feature>
<feature type="domain" description="Rrn7/TAF1B C-terminal cyclin" evidence="12">
    <location>
        <begin position="321"/>
        <end position="445"/>
    </location>
</feature>
<gene>
    <name evidence="13" type="primary">RRN7</name>
    <name evidence="13" type="ORF">BG006_000731</name>
</gene>
<evidence type="ECO:0000256" key="6">
    <source>
        <dbReference type="ARBA" id="ARBA00023015"/>
    </source>
</evidence>
<dbReference type="PANTHER" id="PTHR31576">
    <property type="entry name" value="TATA BOX-BINDING PROTEIN-ASSOCIATED FACTOR RNA POLYMERASE I SUBUNIT B"/>
    <property type="match status" value="1"/>
</dbReference>